<dbReference type="Pfam" id="PF23444">
    <property type="entry name" value="DUF7127"/>
    <property type="match status" value="1"/>
</dbReference>
<evidence type="ECO:0000313" key="2">
    <source>
        <dbReference type="Proteomes" id="UP000075321"/>
    </source>
</evidence>
<dbReference type="RefSeq" id="WP_066381509.1">
    <property type="nucleotide sequence ID" value="NZ_LTAZ01000004.1"/>
</dbReference>
<dbReference type="InterPro" id="IPR055551">
    <property type="entry name" value="DUF7127"/>
</dbReference>
<protein>
    <recommendedName>
        <fullName evidence="3">Hsp20/alpha crystallin family protein</fullName>
    </recommendedName>
</protein>
<comment type="caution">
    <text evidence="1">The sequence shown here is derived from an EMBL/GenBank/DDBJ whole genome shotgun (WGS) entry which is preliminary data.</text>
</comment>
<sequence length="82" mass="9188">MTPQHRTDGREVFARRYEYDDESVIAIDLGGETTDATVDVIDGTAIVVIETEEGERQEEFDLPSEEARAFIRNGVLTIEVEA</sequence>
<organism evidence="1 2">
    <name type="scientific">Halalkalicoccus paucihalophilus</name>
    <dbReference type="NCBI Taxonomy" id="1008153"/>
    <lineage>
        <taxon>Archaea</taxon>
        <taxon>Methanobacteriati</taxon>
        <taxon>Methanobacteriota</taxon>
        <taxon>Stenosarchaea group</taxon>
        <taxon>Halobacteria</taxon>
        <taxon>Halobacteriales</taxon>
        <taxon>Halococcaceae</taxon>
        <taxon>Halalkalicoccus</taxon>
    </lineage>
</organism>
<proteinExistence type="predicted"/>
<reference evidence="1 2" key="1">
    <citation type="submission" date="2016-02" db="EMBL/GenBank/DDBJ databases">
        <title>Genome sequence of Halalkalicoccus paucihalophilus DSM 24557.</title>
        <authorList>
            <person name="Poehlein A."/>
            <person name="Daniel R."/>
        </authorList>
    </citation>
    <scope>NUCLEOTIDE SEQUENCE [LARGE SCALE GENOMIC DNA]</scope>
    <source>
        <strain evidence="1 2">DSM 24557</strain>
    </source>
</reference>
<dbReference type="EMBL" id="LTAZ01000004">
    <property type="protein sequence ID" value="KYH26641.1"/>
    <property type="molecule type" value="Genomic_DNA"/>
</dbReference>
<keyword evidence="2" id="KW-1185">Reference proteome</keyword>
<gene>
    <name evidence="1" type="ORF">HAPAU_17400</name>
</gene>
<evidence type="ECO:0000313" key="1">
    <source>
        <dbReference type="EMBL" id="KYH26641.1"/>
    </source>
</evidence>
<accession>A0A151AG79</accession>
<name>A0A151AG79_9EURY</name>
<dbReference type="PATRIC" id="fig|1008153.3.peg.1770"/>
<dbReference type="OrthoDB" id="304071at2157"/>
<dbReference type="AlphaFoldDB" id="A0A151AG79"/>
<dbReference type="Proteomes" id="UP000075321">
    <property type="component" value="Unassembled WGS sequence"/>
</dbReference>
<evidence type="ECO:0008006" key="3">
    <source>
        <dbReference type="Google" id="ProtNLM"/>
    </source>
</evidence>